<gene>
    <name evidence="3" type="ORF">DCC35_04655</name>
</gene>
<dbReference type="Proteomes" id="UP000298616">
    <property type="component" value="Chromosome"/>
</dbReference>
<proteinExistence type="predicted"/>
<feature type="region of interest" description="Disordered" evidence="1">
    <location>
        <begin position="1"/>
        <end position="25"/>
    </location>
</feature>
<sequence length="266" mass="29826">MDNSNLDKLFRDKLSTHESDPSPKAWEDLDKMLKQKKSKSKKRIFYRVAAAILFLGVASIVLFQLPEEEDILVQQTEELNIPQIEKNDEKLNTPIKTEELIADNTNNSTITENENEGKKVEAITSKSATDSGKQIEVANNTKSSNPKKINMQESVEQTEQIQTKNMLADGKELKNITEPQMEEKISDQSQSVTLTFGKVATKTTKPEPTDQGNLGEEQMWGDDSLLESLASDSKATNESKKIFKSIKNTTSQLLAFNGKNKNLETE</sequence>
<keyword evidence="2" id="KW-1133">Transmembrane helix</keyword>
<keyword evidence="2" id="KW-0812">Transmembrane</keyword>
<dbReference type="KEGG" id="fpf:DCC35_04655"/>
<reference evidence="3 4" key="1">
    <citation type="submission" date="2018-04" db="EMBL/GenBank/DDBJ databases">
        <title>Complete genome uncultured novel isolate.</title>
        <authorList>
            <person name="Merlino G."/>
        </authorList>
    </citation>
    <scope>NUCLEOTIDE SEQUENCE [LARGE SCALE GENOMIC DNA]</scope>
    <source>
        <strain evidence="4">R1DC9</strain>
    </source>
</reference>
<dbReference type="AlphaFoldDB" id="A0A4D7JKT3"/>
<dbReference type="EMBL" id="CP028923">
    <property type="protein sequence ID" value="QCK14090.1"/>
    <property type="molecule type" value="Genomic_DNA"/>
</dbReference>
<dbReference type="RefSeq" id="WP_137089684.1">
    <property type="nucleotide sequence ID" value="NZ_CP028923.1"/>
</dbReference>
<feature type="compositionally biased region" description="Basic and acidic residues" evidence="1">
    <location>
        <begin position="8"/>
        <end position="25"/>
    </location>
</feature>
<protein>
    <submittedName>
        <fullName evidence="3">Uncharacterized protein</fullName>
    </submittedName>
</protein>
<keyword evidence="2" id="KW-0472">Membrane</keyword>
<name>A0A4D7JKT3_9BACT</name>
<organism evidence="3 4">
    <name type="scientific">Mangrovivirga cuniculi</name>
    <dbReference type="NCBI Taxonomy" id="2715131"/>
    <lineage>
        <taxon>Bacteria</taxon>
        <taxon>Pseudomonadati</taxon>
        <taxon>Bacteroidota</taxon>
        <taxon>Cytophagia</taxon>
        <taxon>Cytophagales</taxon>
        <taxon>Mangrovivirgaceae</taxon>
        <taxon>Mangrovivirga</taxon>
    </lineage>
</organism>
<keyword evidence="4" id="KW-1185">Reference proteome</keyword>
<evidence type="ECO:0000313" key="4">
    <source>
        <dbReference type="Proteomes" id="UP000298616"/>
    </source>
</evidence>
<evidence type="ECO:0000313" key="3">
    <source>
        <dbReference type="EMBL" id="QCK14090.1"/>
    </source>
</evidence>
<accession>A0A4D7JKT3</accession>
<evidence type="ECO:0000256" key="1">
    <source>
        <dbReference type="SAM" id="MobiDB-lite"/>
    </source>
</evidence>
<evidence type="ECO:0000256" key="2">
    <source>
        <dbReference type="SAM" id="Phobius"/>
    </source>
</evidence>
<feature type="transmembrane region" description="Helical" evidence="2">
    <location>
        <begin position="44"/>
        <end position="65"/>
    </location>
</feature>